<sequence>MVDGEGQQADGGEVECPVGGDVPQRIHDVDSPCESAPVGRGVEVNTESNQIPAERVGPVEKPFTGPHHHAAHYVMSTSFDQFVASTS</sequence>
<keyword evidence="3" id="KW-1185">Reference proteome</keyword>
<evidence type="ECO:0000313" key="2">
    <source>
        <dbReference type="EMBL" id="GAA2916781.1"/>
    </source>
</evidence>
<name>A0ABN3WK90_STRTU</name>
<evidence type="ECO:0000313" key="3">
    <source>
        <dbReference type="Proteomes" id="UP001501102"/>
    </source>
</evidence>
<evidence type="ECO:0000256" key="1">
    <source>
        <dbReference type="SAM" id="MobiDB-lite"/>
    </source>
</evidence>
<comment type="caution">
    <text evidence="2">The sequence shown here is derived from an EMBL/GenBank/DDBJ whole genome shotgun (WGS) entry which is preliminary data.</text>
</comment>
<protein>
    <submittedName>
        <fullName evidence="2">Uncharacterized protein</fullName>
    </submittedName>
</protein>
<dbReference type="EMBL" id="BAAAXZ010000040">
    <property type="protein sequence ID" value="GAA2916781.1"/>
    <property type="molecule type" value="Genomic_DNA"/>
</dbReference>
<reference evidence="2 3" key="1">
    <citation type="journal article" date="2019" name="Int. J. Syst. Evol. Microbiol.">
        <title>The Global Catalogue of Microorganisms (GCM) 10K type strain sequencing project: providing services to taxonomists for standard genome sequencing and annotation.</title>
        <authorList>
            <consortium name="The Broad Institute Genomics Platform"/>
            <consortium name="The Broad Institute Genome Sequencing Center for Infectious Disease"/>
            <person name="Wu L."/>
            <person name="Ma J."/>
        </authorList>
    </citation>
    <scope>NUCLEOTIDE SEQUENCE [LARGE SCALE GENOMIC DNA]</scope>
    <source>
        <strain evidence="2 3">JCM 4087</strain>
    </source>
</reference>
<feature type="region of interest" description="Disordered" evidence="1">
    <location>
        <begin position="1"/>
        <end position="49"/>
    </location>
</feature>
<gene>
    <name evidence="2" type="ORF">GCM10020221_10940</name>
</gene>
<organism evidence="2 3">
    <name type="scientific">Streptomyces thioluteus</name>
    <dbReference type="NCBI Taxonomy" id="66431"/>
    <lineage>
        <taxon>Bacteria</taxon>
        <taxon>Bacillati</taxon>
        <taxon>Actinomycetota</taxon>
        <taxon>Actinomycetes</taxon>
        <taxon>Kitasatosporales</taxon>
        <taxon>Streptomycetaceae</taxon>
        <taxon>Streptomyces</taxon>
    </lineage>
</organism>
<proteinExistence type="predicted"/>
<dbReference type="Proteomes" id="UP001501102">
    <property type="component" value="Unassembled WGS sequence"/>
</dbReference>
<accession>A0ABN3WK90</accession>